<dbReference type="AlphaFoldDB" id="A0A9P6VGF0"/>
<dbReference type="PANTHER" id="PTHR31884:SF9">
    <property type="entry name" value="ENDOPOLYGALACTURONASE D-RELATED"/>
    <property type="match status" value="1"/>
</dbReference>
<evidence type="ECO:0000256" key="10">
    <source>
        <dbReference type="ARBA" id="ARBA00023295"/>
    </source>
</evidence>
<comment type="catalytic activity">
    <reaction evidence="12">
        <text>(1,4-alpha-D-galacturonosyl)n+m + H2O = (1,4-alpha-D-galacturonosyl)n + (1,4-alpha-D-galacturonosyl)m.</text>
        <dbReference type="EC" id="3.2.1.15"/>
    </reaction>
</comment>
<dbReference type="OrthoDB" id="1546079at2759"/>
<keyword evidence="7 15" id="KW-0378">Hydrolase</keyword>
<dbReference type="InterPro" id="IPR012334">
    <property type="entry name" value="Pectin_lyas_fold"/>
</dbReference>
<proteinExistence type="inferred from homology"/>
<evidence type="ECO:0000256" key="9">
    <source>
        <dbReference type="ARBA" id="ARBA00023180"/>
    </source>
</evidence>
<dbReference type="Gene3D" id="2.160.20.10">
    <property type="entry name" value="Single-stranded right-handed beta-helix, Pectin lyase-like"/>
    <property type="match status" value="1"/>
</dbReference>
<dbReference type="EC" id="3.2.1.15" evidence="3"/>
<evidence type="ECO:0000313" key="18">
    <source>
        <dbReference type="Proteomes" id="UP000785200"/>
    </source>
</evidence>
<evidence type="ECO:0000256" key="1">
    <source>
        <dbReference type="ARBA" id="ARBA00004613"/>
    </source>
</evidence>
<evidence type="ECO:0000256" key="14">
    <source>
        <dbReference type="PROSITE-ProRule" id="PRU10052"/>
    </source>
</evidence>
<comment type="subcellular location">
    <subcellularLocation>
        <location evidence="1">Secreted</location>
    </subcellularLocation>
</comment>
<accession>A0A9P6VGF0</accession>
<comment type="function">
    <text evidence="13">Involved in maceration and soft-rotting of plant tissue. Hydrolyzes the 1,4-alpha glycosidic bonds of de-esterified pectate in the smooth region of the plant cell wall.</text>
</comment>
<sequence>MRASIILTLSLTVVSAVHDYAKRDCSHDNCLRAFIGSSVDAANFCATYTTTVLTESTVLKYPIKGVNRMLVPFSYTAHYFYFHFGISIKQHLIKLFSLQLNVLYSQIGPAVAACTAISLDGISVPTNSSINLASLKANSIVTFAGETTFAFTNSSTFNPMTFGGKNVTITSVPGAVIDGNGQAYWDGQGSNGGVPKPDHFIVVNKMTAGSVIENLHIRNWPTHLFSISSCSNLTMRNMLLDNSAGDAPNAISGGLPAAHNSDGFDVSTTDDSTIHDNTVYNQDDCVAITSGNNITVDNMYCSGGHGLSIGSVGGKSNNNVTNILVSKSIFSSLSKTDTLEFSNSIVVNSQNGARIKSNYNTTGFISNITYSNISLSGISIYGIDVQQDYLNGGPTGIPSNGVIIQNLLFQDITGTAVVGAEDYYILCGDGSCSNIVFGGVDITGGTVPSTCNYPPSGCPGL</sequence>
<comment type="caution">
    <text evidence="17">The sequence shown here is derived from an EMBL/GenBank/DDBJ whole genome shotgun (WGS) entry which is preliminary data.</text>
</comment>
<keyword evidence="9" id="KW-0325">Glycoprotein</keyword>
<dbReference type="SUPFAM" id="SSF51126">
    <property type="entry name" value="Pectin lyase-like"/>
    <property type="match status" value="1"/>
</dbReference>
<keyword evidence="5 16" id="KW-0732">Signal</keyword>
<gene>
    <name evidence="17" type="ORF">D0Z07_7317</name>
</gene>
<dbReference type="Pfam" id="PF00295">
    <property type="entry name" value="Glyco_hydro_28"/>
    <property type="match status" value="1"/>
</dbReference>
<dbReference type="PANTHER" id="PTHR31884">
    <property type="entry name" value="POLYGALACTURONASE"/>
    <property type="match status" value="1"/>
</dbReference>
<keyword evidence="11" id="KW-0961">Cell wall biogenesis/degradation</keyword>
<keyword evidence="4" id="KW-0964">Secreted</keyword>
<comment type="similarity">
    <text evidence="2 15">Belongs to the glycosyl hydrolase 28 family.</text>
</comment>
<keyword evidence="6" id="KW-0677">Repeat</keyword>
<feature type="signal peptide" evidence="16">
    <location>
        <begin position="1"/>
        <end position="16"/>
    </location>
</feature>
<dbReference type="SMART" id="SM00710">
    <property type="entry name" value="PbH1"/>
    <property type="match status" value="6"/>
</dbReference>
<evidence type="ECO:0000256" key="3">
    <source>
        <dbReference type="ARBA" id="ARBA00012736"/>
    </source>
</evidence>
<evidence type="ECO:0000256" key="16">
    <source>
        <dbReference type="SAM" id="SignalP"/>
    </source>
</evidence>
<evidence type="ECO:0000256" key="13">
    <source>
        <dbReference type="ARBA" id="ARBA00037707"/>
    </source>
</evidence>
<dbReference type="GO" id="GO:0071555">
    <property type="term" value="P:cell wall organization"/>
    <property type="evidence" value="ECO:0007669"/>
    <property type="project" value="UniProtKB-KW"/>
</dbReference>
<evidence type="ECO:0000313" key="17">
    <source>
        <dbReference type="EMBL" id="KAG0647334.1"/>
    </source>
</evidence>
<keyword evidence="10 15" id="KW-0326">Glycosidase</keyword>
<organism evidence="17 18">
    <name type="scientific">Hyphodiscus hymeniophilus</name>
    <dbReference type="NCBI Taxonomy" id="353542"/>
    <lineage>
        <taxon>Eukaryota</taxon>
        <taxon>Fungi</taxon>
        <taxon>Dikarya</taxon>
        <taxon>Ascomycota</taxon>
        <taxon>Pezizomycotina</taxon>
        <taxon>Leotiomycetes</taxon>
        <taxon>Helotiales</taxon>
        <taxon>Hyphodiscaceae</taxon>
        <taxon>Hyphodiscus</taxon>
    </lineage>
</organism>
<dbReference type="GO" id="GO:0005576">
    <property type="term" value="C:extracellular region"/>
    <property type="evidence" value="ECO:0007669"/>
    <property type="project" value="UniProtKB-SubCell"/>
</dbReference>
<dbReference type="Proteomes" id="UP000785200">
    <property type="component" value="Unassembled WGS sequence"/>
</dbReference>
<evidence type="ECO:0000256" key="5">
    <source>
        <dbReference type="ARBA" id="ARBA00022729"/>
    </source>
</evidence>
<evidence type="ECO:0000256" key="6">
    <source>
        <dbReference type="ARBA" id="ARBA00022737"/>
    </source>
</evidence>
<keyword evidence="18" id="KW-1185">Reference proteome</keyword>
<reference evidence="17" key="1">
    <citation type="submission" date="2019-07" db="EMBL/GenBank/DDBJ databases">
        <title>Hyphodiscus hymeniophilus genome sequencing and assembly.</title>
        <authorList>
            <person name="Kramer G."/>
            <person name="Nodwell J."/>
        </authorList>
    </citation>
    <scope>NUCLEOTIDE SEQUENCE</scope>
    <source>
        <strain evidence="17">ATCC 34498</strain>
    </source>
</reference>
<dbReference type="GO" id="GO:0004650">
    <property type="term" value="F:polygalacturonase activity"/>
    <property type="evidence" value="ECO:0007669"/>
    <property type="project" value="UniProtKB-EC"/>
</dbReference>
<evidence type="ECO:0000256" key="2">
    <source>
        <dbReference type="ARBA" id="ARBA00008834"/>
    </source>
</evidence>
<feature type="active site" evidence="14">
    <location>
        <position position="305"/>
    </location>
</feature>
<protein>
    <recommendedName>
        <fullName evidence="3">endo-polygalacturonase</fullName>
        <ecNumber evidence="3">3.2.1.15</ecNumber>
    </recommendedName>
</protein>
<evidence type="ECO:0000256" key="11">
    <source>
        <dbReference type="ARBA" id="ARBA00023316"/>
    </source>
</evidence>
<dbReference type="InterPro" id="IPR006626">
    <property type="entry name" value="PbH1"/>
</dbReference>
<dbReference type="InterPro" id="IPR050434">
    <property type="entry name" value="Glycosyl_hydrlase_28"/>
</dbReference>
<dbReference type="PROSITE" id="PS00502">
    <property type="entry name" value="POLYGALACTURONASE"/>
    <property type="match status" value="1"/>
</dbReference>
<feature type="chain" id="PRO_5040277705" description="endo-polygalacturonase" evidence="16">
    <location>
        <begin position="17"/>
        <end position="461"/>
    </location>
</feature>
<dbReference type="GO" id="GO:0045490">
    <property type="term" value="P:pectin catabolic process"/>
    <property type="evidence" value="ECO:0007669"/>
    <property type="project" value="TreeGrafter"/>
</dbReference>
<name>A0A9P6VGF0_9HELO</name>
<dbReference type="InterPro" id="IPR011050">
    <property type="entry name" value="Pectin_lyase_fold/virulence"/>
</dbReference>
<dbReference type="InterPro" id="IPR000743">
    <property type="entry name" value="Glyco_hydro_28"/>
</dbReference>
<evidence type="ECO:0000256" key="12">
    <source>
        <dbReference type="ARBA" id="ARBA00034074"/>
    </source>
</evidence>
<evidence type="ECO:0000256" key="15">
    <source>
        <dbReference type="RuleBase" id="RU361169"/>
    </source>
</evidence>
<evidence type="ECO:0000256" key="8">
    <source>
        <dbReference type="ARBA" id="ARBA00023157"/>
    </source>
</evidence>
<evidence type="ECO:0000256" key="4">
    <source>
        <dbReference type="ARBA" id="ARBA00022525"/>
    </source>
</evidence>
<keyword evidence="8" id="KW-1015">Disulfide bond</keyword>
<dbReference type="EMBL" id="VNKQ01000013">
    <property type="protein sequence ID" value="KAG0647334.1"/>
    <property type="molecule type" value="Genomic_DNA"/>
</dbReference>
<evidence type="ECO:0000256" key="7">
    <source>
        <dbReference type="ARBA" id="ARBA00022801"/>
    </source>
</evidence>